<dbReference type="EMBL" id="QKKF02002576">
    <property type="protein sequence ID" value="RZF48322.1"/>
    <property type="molecule type" value="Genomic_DNA"/>
</dbReference>
<sequence>MRSCHLSEQTSRSTLSQRSIASSNLEAVSDNCSRFSEVIVHLCVLFSSRYQLLHYKAFAYQYFSSLVCWEMNSSADRWSPEETIKLIREFAAKECLWNRKAPSFKNKEAKEEALNSIAENMNIPGFGVNEVKRKMRTLRSTFYQEKKKINNSLQSGADGDSVYTTNLAWYNEMKELLSCIHDSQSENPSRLTLNHEVNMAPQLLFDDYEIEIDCQNDSSSTRRAAKRNLRAISSDDITHSPPEYNKRPATEDSLLSSLVGQLQTISNNSNVQVDKDDCYDHFGKYVSSMLRMIGPPTAMRLQERITSMLTNAMCPPASNQQSTSTDFFQEQ</sequence>
<dbReference type="FunCoup" id="A0A482XQU2">
    <property type="interactions" value="17"/>
</dbReference>
<protein>
    <recommendedName>
        <fullName evidence="1">MADF domain-containing protein</fullName>
    </recommendedName>
</protein>
<dbReference type="OrthoDB" id="6577442at2759"/>
<dbReference type="PANTHER" id="PTHR21505:SF12">
    <property type="entry name" value="MADF DOMAIN-CONTAINING PROTEIN-RELATED"/>
    <property type="match status" value="1"/>
</dbReference>
<evidence type="ECO:0000313" key="3">
    <source>
        <dbReference type="Proteomes" id="UP000291343"/>
    </source>
</evidence>
<evidence type="ECO:0000259" key="1">
    <source>
        <dbReference type="PROSITE" id="PS51029"/>
    </source>
</evidence>
<dbReference type="SMR" id="A0A482XQU2"/>
<dbReference type="PANTHER" id="PTHR21505">
    <property type="entry name" value="MADF DOMAIN-CONTAINING PROTEIN-RELATED"/>
    <property type="match status" value="1"/>
</dbReference>
<reference evidence="2 3" key="1">
    <citation type="journal article" date="2017" name="Gigascience">
        <title>Genome sequence of the small brown planthopper, Laodelphax striatellus.</title>
        <authorList>
            <person name="Zhu J."/>
            <person name="Jiang F."/>
            <person name="Wang X."/>
            <person name="Yang P."/>
            <person name="Bao Y."/>
            <person name="Zhao W."/>
            <person name="Wang W."/>
            <person name="Lu H."/>
            <person name="Wang Q."/>
            <person name="Cui N."/>
            <person name="Li J."/>
            <person name="Chen X."/>
            <person name="Luo L."/>
            <person name="Yu J."/>
            <person name="Kang L."/>
            <person name="Cui F."/>
        </authorList>
    </citation>
    <scope>NUCLEOTIDE SEQUENCE [LARGE SCALE GENOMIC DNA]</scope>
    <source>
        <strain evidence="2">Lst14</strain>
    </source>
</reference>
<proteinExistence type="predicted"/>
<name>A0A482XQU2_LAOST</name>
<dbReference type="AlphaFoldDB" id="A0A482XQU2"/>
<dbReference type="PROSITE" id="PS51029">
    <property type="entry name" value="MADF"/>
    <property type="match status" value="1"/>
</dbReference>
<comment type="caution">
    <text evidence="2">The sequence shown here is derived from an EMBL/GenBank/DDBJ whole genome shotgun (WGS) entry which is preliminary data.</text>
</comment>
<organism evidence="2 3">
    <name type="scientific">Laodelphax striatellus</name>
    <name type="common">Small brown planthopper</name>
    <name type="synonym">Delphax striatella</name>
    <dbReference type="NCBI Taxonomy" id="195883"/>
    <lineage>
        <taxon>Eukaryota</taxon>
        <taxon>Metazoa</taxon>
        <taxon>Ecdysozoa</taxon>
        <taxon>Arthropoda</taxon>
        <taxon>Hexapoda</taxon>
        <taxon>Insecta</taxon>
        <taxon>Pterygota</taxon>
        <taxon>Neoptera</taxon>
        <taxon>Paraneoptera</taxon>
        <taxon>Hemiptera</taxon>
        <taxon>Auchenorrhyncha</taxon>
        <taxon>Fulgoroidea</taxon>
        <taxon>Delphacidae</taxon>
        <taxon>Criomorphinae</taxon>
        <taxon>Laodelphax</taxon>
    </lineage>
</organism>
<feature type="domain" description="MADF" evidence="1">
    <location>
        <begin position="85"/>
        <end position="175"/>
    </location>
</feature>
<accession>A0A482XQU2</accession>
<dbReference type="InterPro" id="IPR006578">
    <property type="entry name" value="MADF-dom"/>
</dbReference>
<dbReference type="SMART" id="SM00595">
    <property type="entry name" value="MADF"/>
    <property type="match status" value="1"/>
</dbReference>
<dbReference type="Proteomes" id="UP000291343">
    <property type="component" value="Unassembled WGS sequence"/>
</dbReference>
<evidence type="ECO:0000313" key="2">
    <source>
        <dbReference type="EMBL" id="RZF48322.1"/>
    </source>
</evidence>
<gene>
    <name evidence="2" type="ORF">LSTR_LSTR010285</name>
</gene>
<dbReference type="InParanoid" id="A0A482XQU2"/>
<dbReference type="Pfam" id="PF10545">
    <property type="entry name" value="MADF_DNA_bdg"/>
    <property type="match status" value="1"/>
</dbReference>
<keyword evidence="3" id="KW-1185">Reference proteome</keyword>